<feature type="domain" description="Fe/B12 periplasmic-binding" evidence="3">
    <location>
        <begin position="218"/>
        <end position="519"/>
    </location>
</feature>
<dbReference type="Pfam" id="PF04205">
    <property type="entry name" value="FMN_bind"/>
    <property type="match status" value="1"/>
</dbReference>
<reference evidence="5" key="1">
    <citation type="submission" date="2018-02" db="EMBL/GenBank/DDBJ databases">
        <title>Genome sequence of Desulfocucumis palustris strain NAW-5.</title>
        <authorList>
            <person name="Watanabe M."/>
            <person name="Kojima H."/>
            <person name="Fukui M."/>
        </authorList>
    </citation>
    <scope>NUCLEOTIDE SEQUENCE [LARGE SCALE GENOMIC DNA]</scope>
    <source>
        <strain evidence="5">NAW-5</strain>
    </source>
</reference>
<accession>A0A2L2XDN8</accession>
<dbReference type="InterPro" id="IPR007329">
    <property type="entry name" value="FMN-bd"/>
</dbReference>
<dbReference type="EMBL" id="BFAV01000138">
    <property type="protein sequence ID" value="GBF34348.1"/>
    <property type="molecule type" value="Genomic_DNA"/>
</dbReference>
<dbReference type="SUPFAM" id="SSF53807">
    <property type="entry name" value="Helical backbone' metal receptor"/>
    <property type="match status" value="1"/>
</dbReference>
<dbReference type="Proteomes" id="UP000239549">
    <property type="component" value="Unassembled WGS sequence"/>
</dbReference>
<evidence type="ECO:0000259" key="3">
    <source>
        <dbReference type="PROSITE" id="PS50983"/>
    </source>
</evidence>
<evidence type="ECO:0000313" key="5">
    <source>
        <dbReference type="Proteomes" id="UP000239549"/>
    </source>
</evidence>
<keyword evidence="2" id="KW-1133">Transmembrane helix</keyword>
<dbReference type="PANTHER" id="PTHR30535">
    <property type="entry name" value="VITAMIN B12-BINDING PROTEIN"/>
    <property type="match status" value="1"/>
</dbReference>
<dbReference type="InterPro" id="IPR002491">
    <property type="entry name" value="ABC_transptr_periplasmic_BD"/>
</dbReference>
<name>A0A2L2XDN8_9FIRM</name>
<feature type="transmembrane region" description="Helical" evidence="2">
    <location>
        <begin position="52"/>
        <end position="71"/>
    </location>
</feature>
<dbReference type="InterPro" id="IPR050902">
    <property type="entry name" value="ABC_Transporter_SBP"/>
</dbReference>
<proteinExistence type="inferred from homology"/>
<dbReference type="PANTHER" id="PTHR30535:SF34">
    <property type="entry name" value="MOLYBDATE-BINDING PROTEIN MOLA"/>
    <property type="match status" value="1"/>
</dbReference>
<dbReference type="Gene3D" id="3.90.1010.20">
    <property type="match status" value="1"/>
</dbReference>
<sequence length="549" mass="59621">MDNSQLLKDCRGWEFFILSICFWEVHGRNQIKFFSRFPRKPKKRKETIMGKTAKTSIALLFIMALLVSLAGCGSSITAGSFTGAAAGYHGELAVTTEVAEDGKITGITVGKSNETKGIGTVAMERIPQRIIEAQSLDVDVVSGATLTSNGIINAVADSLRAAGLDPAKYGYVSPSEETEEAITAVNKDAMPVKQKITGSVTVTDAKGRKVTIDLPVSSYAISTMDVVDYIIPLKGKDAFNMLVASGQDGGGGIQKYGKLYTPTMGNYLAHLGQISDHNAPFDLEMILSMDPDVLIVNSAMSAHNYALEIEEQLTRAGIPIVLINVPGKNLDKSVQQTMKLLGQVFQEEEKAAAVSDFLDAQYGLIASKKLSQRGDKPTVYYEKSGYSEIYGTTATSVTGWGLPISIAGGENIADELLLGTAASGGGGNNVDPEYVLKADPDYIILSGVNDGWLDSVKETKECQYDIINRVGWRDLTAVKNGNLYEFAHATSRSIYAFYPCLKMAKIFYPEEFKEVDPEAVLDEFFERFMLLDSDITTWFTGLEDCTESK</sequence>
<dbReference type="PROSITE" id="PS50983">
    <property type="entry name" value="FE_B12_PBP"/>
    <property type="match status" value="1"/>
</dbReference>
<dbReference type="GO" id="GO:0010181">
    <property type="term" value="F:FMN binding"/>
    <property type="evidence" value="ECO:0007669"/>
    <property type="project" value="InterPro"/>
</dbReference>
<dbReference type="Pfam" id="PF01497">
    <property type="entry name" value="Peripla_BP_2"/>
    <property type="match status" value="1"/>
</dbReference>
<dbReference type="SMART" id="SM00900">
    <property type="entry name" value="FMN_bind"/>
    <property type="match status" value="1"/>
</dbReference>
<gene>
    <name evidence="4" type="ORF">DCCM_3460</name>
</gene>
<dbReference type="GO" id="GO:0016020">
    <property type="term" value="C:membrane"/>
    <property type="evidence" value="ECO:0007669"/>
    <property type="project" value="InterPro"/>
</dbReference>
<keyword evidence="2" id="KW-0812">Transmembrane</keyword>
<evidence type="ECO:0000313" key="4">
    <source>
        <dbReference type="EMBL" id="GBF34348.1"/>
    </source>
</evidence>
<protein>
    <submittedName>
        <fullName evidence="4">Fumarate reductase flavoprotein subunit</fullName>
    </submittedName>
</protein>
<evidence type="ECO:0000256" key="2">
    <source>
        <dbReference type="SAM" id="Phobius"/>
    </source>
</evidence>
<dbReference type="Gene3D" id="3.40.50.1980">
    <property type="entry name" value="Nitrogenase molybdenum iron protein domain"/>
    <property type="match status" value="2"/>
</dbReference>
<keyword evidence="2" id="KW-0472">Membrane</keyword>
<comment type="similarity">
    <text evidence="1">Belongs to the bacterial solute-binding protein 8 family.</text>
</comment>
<organism evidence="4 5">
    <name type="scientific">Desulfocucumis palustris</name>
    <dbReference type="NCBI Taxonomy" id="1898651"/>
    <lineage>
        <taxon>Bacteria</taxon>
        <taxon>Bacillati</taxon>
        <taxon>Bacillota</taxon>
        <taxon>Clostridia</taxon>
        <taxon>Eubacteriales</taxon>
        <taxon>Desulfocucumaceae</taxon>
        <taxon>Desulfocucumis</taxon>
    </lineage>
</organism>
<keyword evidence="5" id="KW-1185">Reference proteome</keyword>
<dbReference type="AlphaFoldDB" id="A0A2L2XDN8"/>
<evidence type="ECO:0000256" key="1">
    <source>
        <dbReference type="ARBA" id="ARBA00008814"/>
    </source>
</evidence>
<comment type="caution">
    <text evidence="4">The sequence shown here is derived from an EMBL/GenBank/DDBJ whole genome shotgun (WGS) entry which is preliminary data.</text>
</comment>